<sequence length="75" mass="8114">MAASKGGVTDEELIEAVKEHTPAGTSEVAEHVALSRQAADNRLRQIEGRHATPPVWSTKIGPTKVWLHADHVAPR</sequence>
<accession>A0A830GGW4</accession>
<protein>
    <submittedName>
        <fullName evidence="1">Uncharacterized protein</fullName>
    </submittedName>
</protein>
<dbReference type="OrthoDB" id="174131at2157"/>
<dbReference type="EMBL" id="BMOQ01000012">
    <property type="protein sequence ID" value="GGN26464.1"/>
    <property type="molecule type" value="Genomic_DNA"/>
</dbReference>
<reference evidence="1 2" key="1">
    <citation type="journal article" date="2019" name="Int. J. Syst. Evol. Microbiol.">
        <title>The Global Catalogue of Microorganisms (GCM) 10K type strain sequencing project: providing services to taxonomists for standard genome sequencing and annotation.</title>
        <authorList>
            <consortium name="The Broad Institute Genomics Platform"/>
            <consortium name="The Broad Institute Genome Sequencing Center for Infectious Disease"/>
            <person name="Wu L."/>
            <person name="Ma J."/>
        </authorList>
    </citation>
    <scope>NUCLEOTIDE SEQUENCE [LARGE SCALE GENOMIC DNA]</scope>
    <source>
        <strain evidence="1 2">JCM 16331</strain>
    </source>
</reference>
<comment type="caution">
    <text evidence="1">The sequence shown here is derived from an EMBL/GenBank/DDBJ whole genome shotgun (WGS) entry which is preliminary data.</text>
</comment>
<proteinExistence type="predicted"/>
<organism evidence="1 2">
    <name type="scientific">Halarchaeum nitratireducens</name>
    <dbReference type="NCBI Taxonomy" id="489913"/>
    <lineage>
        <taxon>Archaea</taxon>
        <taxon>Methanobacteriati</taxon>
        <taxon>Methanobacteriota</taxon>
        <taxon>Stenosarchaea group</taxon>
        <taxon>Halobacteria</taxon>
        <taxon>Halobacteriales</taxon>
        <taxon>Halobacteriaceae</taxon>
    </lineage>
</organism>
<name>A0A830GGW4_9EURY</name>
<evidence type="ECO:0000313" key="1">
    <source>
        <dbReference type="EMBL" id="GGN26464.1"/>
    </source>
</evidence>
<gene>
    <name evidence="1" type="ORF">GCM10009021_31050</name>
</gene>
<dbReference type="AlphaFoldDB" id="A0A830GGW4"/>
<evidence type="ECO:0000313" key="2">
    <source>
        <dbReference type="Proteomes" id="UP000608850"/>
    </source>
</evidence>
<keyword evidence="2" id="KW-1185">Reference proteome</keyword>
<dbReference type="Proteomes" id="UP000608850">
    <property type="component" value="Unassembled WGS sequence"/>
</dbReference>
<dbReference type="RefSeq" id="WP_188880125.1">
    <property type="nucleotide sequence ID" value="NZ_BMOQ01000012.1"/>
</dbReference>